<keyword evidence="2" id="KW-1185">Reference proteome</keyword>
<evidence type="ECO:0000313" key="1">
    <source>
        <dbReference type="EMBL" id="EPC05914.1"/>
    </source>
</evidence>
<gene>
    <name evidence="1" type="ORF">HMPREF0179_05197</name>
</gene>
<dbReference type="HOGENOM" id="CLU_1674516_0_0_7"/>
<comment type="caution">
    <text evidence="1">The sequence shown here is derived from an EMBL/GenBank/DDBJ whole genome shotgun (WGS) entry which is preliminary data.</text>
</comment>
<organism evidence="1 2">
    <name type="scientific">Bilophila wadsworthia (strain 3_1_6)</name>
    <dbReference type="NCBI Taxonomy" id="563192"/>
    <lineage>
        <taxon>Bacteria</taxon>
        <taxon>Pseudomonadati</taxon>
        <taxon>Thermodesulfobacteriota</taxon>
        <taxon>Desulfovibrionia</taxon>
        <taxon>Desulfovibrionales</taxon>
        <taxon>Desulfovibrionaceae</taxon>
        <taxon>Bilophila</taxon>
    </lineage>
</organism>
<name>S2LKZ9_BILW3</name>
<dbReference type="EMBL" id="ADCP02000001">
    <property type="protein sequence ID" value="EPC05914.1"/>
    <property type="molecule type" value="Genomic_DNA"/>
</dbReference>
<proteinExistence type="predicted"/>
<dbReference type="Proteomes" id="UP000006034">
    <property type="component" value="Unassembled WGS sequence"/>
</dbReference>
<dbReference type="AlphaFoldDB" id="S2LKZ9"/>
<protein>
    <submittedName>
        <fullName evidence="1">Uncharacterized protein</fullName>
    </submittedName>
</protein>
<evidence type="ECO:0000313" key="2">
    <source>
        <dbReference type="Proteomes" id="UP000006034"/>
    </source>
</evidence>
<accession>S2LKZ9</accession>
<reference evidence="1 2" key="2">
    <citation type="submission" date="2013-04" db="EMBL/GenBank/DDBJ databases">
        <title>The Genome Sequence of Bilophila wadsworthia 3_1_6.</title>
        <authorList>
            <consortium name="The Broad Institute Genomics Platform"/>
            <person name="Earl A."/>
            <person name="Ward D."/>
            <person name="Feldgarden M."/>
            <person name="Gevers D."/>
            <person name="Sibley C."/>
            <person name="Strauss J."/>
            <person name="Allen-Vercoe E."/>
            <person name="Walker B."/>
            <person name="Young S."/>
            <person name="Zeng Q."/>
            <person name="Gargeya S."/>
            <person name="Fitzgerald M."/>
            <person name="Haas B."/>
            <person name="Abouelleil A."/>
            <person name="Allen A.W."/>
            <person name="Alvarado L."/>
            <person name="Arachchi H.M."/>
            <person name="Berlin A.M."/>
            <person name="Chapman S.B."/>
            <person name="Gainer-Dewar J."/>
            <person name="Goldberg J."/>
            <person name="Griggs A."/>
            <person name="Gujja S."/>
            <person name="Hansen M."/>
            <person name="Howarth C."/>
            <person name="Imamovic A."/>
            <person name="Ireland A."/>
            <person name="Larimer J."/>
            <person name="McCowan C."/>
            <person name="Murphy C."/>
            <person name="Pearson M."/>
            <person name="Poon T.W."/>
            <person name="Priest M."/>
            <person name="Roberts A."/>
            <person name="Saif S."/>
            <person name="Shea T."/>
            <person name="Sisk P."/>
            <person name="Sykes S."/>
            <person name="Wortman J."/>
            <person name="Nusbaum C."/>
            <person name="Birren B."/>
        </authorList>
    </citation>
    <scope>NUCLEOTIDE SEQUENCE [LARGE SCALE GENOMIC DNA]</scope>
    <source>
        <strain evidence="1 2">3_1_6</strain>
    </source>
</reference>
<reference evidence="1 2" key="1">
    <citation type="submission" date="2010-10" db="EMBL/GenBank/DDBJ databases">
        <authorList>
            <consortium name="The Broad Institute Genome Sequencing Platform"/>
            <person name="Ward D."/>
            <person name="Earl A."/>
            <person name="Feldgarden M."/>
            <person name="Young S.K."/>
            <person name="Gargeya S."/>
            <person name="Zeng Q."/>
            <person name="Alvarado L."/>
            <person name="Berlin A."/>
            <person name="Bochicchio J."/>
            <person name="Chapman S.B."/>
            <person name="Chen Z."/>
            <person name="Freedman E."/>
            <person name="Gellesch M."/>
            <person name="Goldberg J."/>
            <person name="Griggs A."/>
            <person name="Gujja S."/>
            <person name="Heilman E."/>
            <person name="Heiman D."/>
            <person name="Howarth C."/>
            <person name="Mehta T."/>
            <person name="Neiman D."/>
            <person name="Pearson M."/>
            <person name="Roberts A."/>
            <person name="Saif S."/>
            <person name="Shea T."/>
            <person name="Shenoy N."/>
            <person name="Sisk P."/>
            <person name="Stolte C."/>
            <person name="Sykes S."/>
            <person name="White J."/>
            <person name="Yandava C."/>
            <person name="Allen-Vercoe E."/>
            <person name="Sibley C."/>
            <person name="Ambrose C.E."/>
            <person name="Strauss J."/>
            <person name="Daigneault M."/>
            <person name="Haas B."/>
            <person name="Nusbaum C."/>
            <person name="Birren B."/>
        </authorList>
    </citation>
    <scope>NUCLEOTIDE SEQUENCE [LARGE SCALE GENOMIC DNA]</scope>
    <source>
        <strain evidence="1 2">3_1_6</strain>
    </source>
</reference>
<sequence length="157" mass="18041">MFQNTMIHISKLLSRSVPCIFFLYKCGKLLRSWQGQRFFYGSSDAVYFMVIKIARKIAEIFFSATFRSQCKPAPCSTGLQSNKPGGFQGRRQSQNRCCRVGRTLQFALMLQSANKMDRFICNRTTVLCIIGLTILTGKYQMQPQTFYSLNKTKLVFP</sequence>